<evidence type="ECO:0000313" key="3">
    <source>
        <dbReference type="EMBL" id="KMZ81916.1"/>
    </source>
</evidence>
<dbReference type="InterPro" id="IPR044885">
    <property type="entry name" value="PRESA_N_sf"/>
</dbReference>
<evidence type="ECO:0000256" key="1">
    <source>
        <dbReference type="SAM" id="MobiDB-lite"/>
    </source>
</evidence>
<protein>
    <submittedName>
        <fullName evidence="3">RAD protein (Pv-fam-e)</fullName>
    </submittedName>
</protein>
<dbReference type="Gene3D" id="6.10.280.180">
    <property type="entry name" value="Plasmodium RESA, N-terminal helical domain"/>
    <property type="match status" value="1"/>
</dbReference>
<evidence type="ECO:0000259" key="2">
    <source>
        <dbReference type="Pfam" id="PF09687"/>
    </source>
</evidence>
<sequence>MAKFFNLKKFGLSRCITSLIVLVNIFLMENACMWSPNKNEISKLQARGTGPRQLAESSTDVENSFSTKLHQKEKHNEIEEGEEEASISNTSKLPFGCKESEINRNLTIDELNKLITSCLFFVSNQKAFVVFHHYTNYLRSCFHNMMDDLLYHFSKSAKQHGVSE</sequence>
<proteinExistence type="predicted"/>
<reference evidence="3 4" key="1">
    <citation type="submission" date="2011-08" db="EMBL/GenBank/DDBJ databases">
        <title>The Genome Sequence of Plasmodium vivax India VII.</title>
        <authorList>
            <consortium name="The Broad Institute Genome Sequencing Platform"/>
            <consortium name="The Broad Institute Genome Sequencing Center for Infectious Disease"/>
            <person name="Neafsey D."/>
            <person name="Carlton J."/>
            <person name="Barnwell J."/>
            <person name="Collins W."/>
            <person name="Escalante A."/>
            <person name="Mullikin J."/>
            <person name="Saul A."/>
            <person name="Guigo R."/>
            <person name="Camara F."/>
            <person name="Young S.K."/>
            <person name="Zeng Q."/>
            <person name="Gargeya S."/>
            <person name="Fitzgerald M."/>
            <person name="Haas B."/>
            <person name="Abouelleil A."/>
            <person name="Alvarado L."/>
            <person name="Arachchi H.M."/>
            <person name="Berlin A."/>
            <person name="Brown A."/>
            <person name="Chapman S.B."/>
            <person name="Chen Z."/>
            <person name="Dunbar C."/>
            <person name="Freedman E."/>
            <person name="Gearin G."/>
            <person name="Gellesch M."/>
            <person name="Goldberg J."/>
            <person name="Griggs A."/>
            <person name="Gujja S."/>
            <person name="Heiman D."/>
            <person name="Howarth C."/>
            <person name="Larson L."/>
            <person name="Lui A."/>
            <person name="MacDonald P.J.P."/>
            <person name="Montmayeur A."/>
            <person name="Murphy C."/>
            <person name="Neiman D."/>
            <person name="Pearson M."/>
            <person name="Priest M."/>
            <person name="Roberts A."/>
            <person name="Saif S."/>
            <person name="Shea T."/>
            <person name="Shenoy N."/>
            <person name="Sisk P."/>
            <person name="Stolte C."/>
            <person name="Sykes S."/>
            <person name="Wortman J."/>
            <person name="Nusbaum C."/>
            <person name="Birren B."/>
        </authorList>
    </citation>
    <scope>NUCLEOTIDE SEQUENCE [LARGE SCALE GENOMIC DNA]</scope>
    <source>
        <strain evidence="3 4">India VII</strain>
    </source>
</reference>
<organism evidence="3 4">
    <name type="scientific">Plasmodium vivax India VII</name>
    <dbReference type="NCBI Taxonomy" id="1077284"/>
    <lineage>
        <taxon>Eukaryota</taxon>
        <taxon>Sar</taxon>
        <taxon>Alveolata</taxon>
        <taxon>Apicomplexa</taxon>
        <taxon>Aconoidasida</taxon>
        <taxon>Haemosporida</taxon>
        <taxon>Plasmodiidae</taxon>
        <taxon>Plasmodium</taxon>
        <taxon>Plasmodium (Plasmodium)</taxon>
    </lineage>
</organism>
<gene>
    <name evidence="3" type="ORF">PVIIG_02965</name>
</gene>
<dbReference type="AlphaFoldDB" id="A0A0J9SH54"/>
<dbReference type="EMBL" id="KQ234222">
    <property type="protein sequence ID" value="KMZ81916.1"/>
    <property type="molecule type" value="Genomic_DNA"/>
</dbReference>
<evidence type="ECO:0000313" key="4">
    <source>
        <dbReference type="Proteomes" id="UP000053562"/>
    </source>
</evidence>
<feature type="domain" description="Plasmodium RESA N-terminal" evidence="2">
    <location>
        <begin position="105"/>
        <end position="164"/>
    </location>
</feature>
<dbReference type="Proteomes" id="UP000053562">
    <property type="component" value="Unassembled WGS sequence"/>
</dbReference>
<dbReference type="InterPro" id="IPR019111">
    <property type="entry name" value="PRESA_N"/>
</dbReference>
<feature type="region of interest" description="Disordered" evidence="1">
    <location>
        <begin position="65"/>
        <end position="87"/>
    </location>
</feature>
<dbReference type="Pfam" id="PF09687">
    <property type="entry name" value="PRESAN"/>
    <property type="match status" value="1"/>
</dbReference>
<accession>A0A0J9SH54</accession>
<name>A0A0J9SH54_PLAVI</name>